<protein>
    <submittedName>
        <fullName evidence="1">Uncharacterized protein</fullName>
    </submittedName>
</protein>
<organism evidence="1 2">
    <name type="scientific">Moniliophthora roreri (strain MCA 2997)</name>
    <name type="common">Cocoa frosty pod rot fungus</name>
    <name type="synonym">Crinipellis roreri</name>
    <dbReference type="NCBI Taxonomy" id="1381753"/>
    <lineage>
        <taxon>Eukaryota</taxon>
        <taxon>Fungi</taxon>
        <taxon>Dikarya</taxon>
        <taxon>Basidiomycota</taxon>
        <taxon>Agaricomycotina</taxon>
        <taxon>Agaricomycetes</taxon>
        <taxon>Agaricomycetidae</taxon>
        <taxon>Agaricales</taxon>
        <taxon>Marasmiineae</taxon>
        <taxon>Marasmiaceae</taxon>
        <taxon>Moniliophthora</taxon>
    </lineage>
</organism>
<proteinExistence type="predicted"/>
<comment type="caution">
    <text evidence="1">The sequence shown here is derived from an EMBL/GenBank/DDBJ whole genome shotgun (WGS) entry which is preliminary data.</text>
</comment>
<dbReference type="Proteomes" id="UP000017559">
    <property type="component" value="Unassembled WGS sequence"/>
</dbReference>
<name>V2WKT8_MONRO</name>
<dbReference type="OrthoDB" id="3232711at2759"/>
<dbReference type="KEGG" id="mrr:Moror_14452"/>
<gene>
    <name evidence="1" type="ORF">Moror_14452</name>
</gene>
<keyword evidence="2" id="KW-1185">Reference proteome</keyword>
<evidence type="ECO:0000313" key="1">
    <source>
        <dbReference type="EMBL" id="ESK82187.1"/>
    </source>
</evidence>
<sequence length="256" mass="29501">MRQQALQQQIEGRVKAAVEDYHVARQALMSLQGEGNWSRSLKELKPEDVRGINERLLKEEEKATYHESQKLAGVSEKKIRDLLSGNNKNIVTIKESPNLLSKRQPPSWIWYIGVVGDPDNAKAIKSSLRVEWCKAHTHADHSQEELKLLEEEMHRAIAFCYWRAQWWISQRECCKGISRHLAEGLVAYANEQAEIKMDHAVAWSVTWLPLCQRLSAILETLEGRQDLDLMLQQLTTLTVELDPDEDKIQKPNLDEN</sequence>
<reference evidence="1 2" key="1">
    <citation type="journal article" date="2014" name="BMC Genomics">
        <title>Genome and secretome analysis of the hemibiotrophic fungal pathogen, Moniliophthora roreri, which causes frosty pod rot disease of cacao: mechanisms of the biotrophic and necrotrophic phases.</title>
        <authorList>
            <person name="Meinhardt L.W."/>
            <person name="Costa G.G.L."/>
            <person name="Thomazella D.P.T."/>
            <person name="Teixeira P.J.P.L."/>
            <person name="Carazzolle M.F."/>
            <person name="Schuster S.C."/>
            <person name="Carlson J.E."/>
            <person name="Guiltinan M.J."/>
            <person name="Mieczkowski P."/>
            <person name="Farmer A."/>
            <person name="Ramaraj T."/>
            <person name="Crozier J."/>
            <person name="Davis R.E."/>
            <person name="Shao J."/>
            <person name="Melnick R.L."/>
            <person name="Pereira G.A.G."/>
            <person name="Bailey B.A."/>
        </authorList>
    </citation>
    <scope>NUCLEOTIDE SEQUENCE [LARGE SCALE GENOMIC DNA]</scope>
    <source>
        <strain evidence="1 2">MCA 2997</strain>
    </source>
</reference>
<dbReference type="EMBL" id="AWSO01002042">
    <property type="protein sequence ID" value="ESK82187.1"/>
    <property type="molecule type" value="Genomic_DNA"/>
</dbReference>
<dbReference type="HOGENOM" id="CLU_003703_0_1_1"/>
<dbReference type="STRING" id="1381753.V2WKT8"/>
<accession>V2WKT8</accession>
<dbReference type="AlphaFoldDB" id="V2WKT8"/>
<evidence type="ECO:0000313" key="2">
    <source>
        <dbReference type="Proteomes" id="UP000017559"/>
    </source>
</evidence>